<sequence>MKVAPPSKIGLSQAEFAMRLLHAAARGGKSAVLSPFSVAIALAMINTGARGTTRKQLNDVLAKGNTYFTLLLISTSVDALKDYFKKHLKNVSTPLGGFQMNTASKIFVQKNLELLADYTKMIDKDYASQINETDFQKPEIVSSEINKWAKSQIDDTSGELVEEEMFLDATKMVLVSMASFDAVWQKPFNEFATRNQTFHQTPTKTKKVSVMAQSNYFDYYSDRMVSAIALPYKDGKVFMYIFLPNDKYGLIAFEKTLTAKKMYRIIRNMKKAYIDLVLPRFRLGRKFDLASALNRMGVTDAFVDEANFTGICKELLFMSNLIHKAVTEVSYLL</sequence>
<dbReference type="InterPro" id="IPR042178">
    <property type="entry name" value="Serpin_sf_1"/>
</dbReference>
<reference evidence="5" key="1">
    <citation type="submission" date="2017-02" db="UniProtKB">
        <authorList>
            <consortium name="WormBaseParasite"/>
        </authorList>
    </citation>
    <scope>IDENTIFICATION</scope>
</reference>
<dbReference type="Gene3D" id="2.30.39.10">
    <property type="entry name" value="Alpha-1-antitrypsin, domain 1"/>
    <property type="match status" value="1"/>
</dbReference>
<dbReference type="InterPro" id="IPR000215">
    <property type="entry name" value="Serpin_fam"/>
</dbReference>
<accession>A0A0M3HRI5</accession>
<dbReference type="Gene3D" id="3.30.497.10">
    <property type="entry name" value="Antithrombin, subunit I, domain 2"/>
    <property type="match status" value="1"/>
</dbReference>
<evidence type="ECO:0000256" key="2">
    <source>
        <dbReference type="RuleBase" id="RU000411"/>
    </source>
</evidence>
<name>A0A0M3HRI5_ASCLU</name>
<dbReference type="InterPro" id="IPR036186">
    <property type="entry name" value="Serpin_sf"/>
</dbReference>
<dbReference type="GO" id="GO:0004867">
    <property type="term" value="F:serine-type endopeptidase inhibitor activity"/>
    <property type="evidence" value="ECO:0007669"/>
    <property type="project" value="InterPro"/>
</dbReference>
<dbReference type="CDD" id="cd00172">
    <property type="entry name" value="serpin"/>
    <property type="match status" value="1"/>
</dbReference>
<comment type="similarity">
    <text evidence="1 2">Belongs to the serpin family.</text>
</comment>
<dbReference type="SMART" id="SM00093">
    <property type="entry name" value="SERPIN"/>
    <property type="match status" value="1"/>
</dbReference>
<dbReference type="PANTHER" id="PTHR11461">
    <property type="entry name" value="SERINE PROTEASE INHIBITOR, SERPIN"/>
    <property type="match status" value="1"/>
</dbReference>
<protein>
    <submittedName>
        <fullName evidence="5">SERPIN domain-containing protein</fullName>
    </submittedName>
</protein>
<dbReference type="PANTHER" id="PTHR11461:SF211">
    <property type="entry name" value="GH10112P-RELATED"/>
    <property type="match status" value="1"/>
</dbReference>
<keyword evidence="4" id="KW-1185">Reference proteome</keyword>
<evidence type="ECO:0000313" key="5">
    <source>
        <dbReference type="WBParaSite" id="ALUE_0000492301-mRNA-1"/>
    </source>
</evidence>
<evidence type="ECO:0000259" key="3">
    <source>
        <dbReference type="SMART" id="SM00093"/>
    </source>
</evidence>
<dbReference type="Proteomes" id="UP000036681">
    <property type="component" value="Unplaced"/>
</dbReference>
<dbReference type="Pfam" id="PF00079">
    <property type="entry name" value="Serpin"/>
    <property type="match status" value="1"/>
</dbReference>
<proteinExistence type="inferred from homology"/>
<dbReference type="AlphaFoldDB" id="A0A0M3HRI5"/>
<feature type="domain" description="Serpin" evidence="3">
    <location>
        <begin position="16"/>
        <end position="330"/>
    </location>
</feature>
<dbReference type="GO" id="GO:0005615">
    <property type="term" value="C:extracellular space"/>
    <property type="evidence" value="ECO:0007669"/>
    <property type="project" value="InterPro"/>
</dbReference>
<evidence type="ECO:0000256" key="1">
    <source>
        <dbReference type="ARBA" id="ARBA00009500"/>
    </source>
</evidence>
<evidence type="ECO:0000313" key="4">
    <source>
        <dbReference type="Proteomes" id="UP000036681"/>
    </source>
</evidence>
<dbReference type="InterPro" id="IPR023796">
    <property type="entry name" value="Serpin_dom"/>
</dbReference>
<organism evidence="4 5">
    <name type="scientific">Ascaris lumbricoides</name>
    <name type="common">Giant roundworm</name>
    <dbReference type="NCBI Taxonomy" id="6252"/>
    <lineage>
        <taxon>Eukaryota</taxon>
        <taxon>Metazoa</taxon>
        <taxon>Ecdysozoa</taxon>
        <taxon>Nematoda</taxon>
        <taxon>Chromadorea</taxon>
        <taxon>Rhabditida</taxon>
        <taxon>Spirurina</taxon>
        <taxon>Ascaridomorpha</taxon>
        <taxon>Ascaridoidea</taxon>
        <taxon>Ascarididae</taxon>
        <taxon>Ascaris</taxon>
    </lineage>
</organism>
<dbReference type="InterPro" id="IPR042185">
    <property type="entry name" value="Serpin_sf_2"/>
</dbReference>
<dbReference type="SUPFAM" id="SSF56574">
    <property type="entry name" value="Serpins"/>
    <property type="match status" value="1"/>
</dbReference>
<dbReference type="WBParaSite" id="ALUE_0000492301-mRNA-1">
    <property type="protein sequence ID" value="ALUE_0000492301-mRNA-1"/>
    <property type="gene ID" value="ALUE_0000492301"/>
</dbReference>